<dbReference type="PANTHER" id="PTHR33064">
    <property type="entry name" value="POL PROTEIN"/>
    <property type="match status" value="1"/>
</dbReference>
<dbReference type="Gene3D" id="3.10.10.10">
    <property type="entry name" value="HIV Type 1 Reverse Transcriptase, subunit A, domain 1"/>
    <property type="match status" value="2"/>
</dbReference>
<dbReference type="SUPFAM" id="SSF56672">
    <property type="entry name" value="DNA/RNA polymerases"/>
    <property type="match status" value="1"/>
</dbReference>
<dbReference type="Proteomes" id="UP000198211">
    <property type="component" value="Unassembled WGS sequence"/>
</dbReference>
<comment type="caution">
    <text evidence="1">The sequence shown here is derived from an EMBL/GenBank/DDBJ whole genome shotgun (WGS) entry which is preliminary data.</text>
</comment>
<dbReference type="Gene3D" id="3.30.70.270">
    <property type="match status" value="1"/>
</dbReference>
<proteinExistence type="predicted"/>
<dbReference type="AlphaFoldDB" id="A0A225VPA0"/>
<dbReference type="InterPro" id="IPR043502">
    <property type="entry name" value="DNA/RNA_pol_sf"/>
</dbReference>
<gene>
    <name evidence="1" type="ORF">PHMEG_00020479</name>
</gene>
<protein>
    <recommendedName>
        <fullName evidence="3">Reverse transcriptase</fullName>
    </recommendedName>
</protein>
<keyword evidence="2" id="KW-1185">Reference proteome</keyword>
<sequence>MFCRGKVHLDLPIVTAADPLALTNIECLVLDAPEEGLLLGRVTLQSIGVDLDGIFEQLHVVEADAQADDIPVLDSSAENDVVDVLHRLVDEAMEAGFDMHSTDRLRDLVVSYSDVFRLRLGHDEPADVDPLEVRLVPDAQPYRSGVRRYPEVQRQFLRDYVREFEPAGLVERNNHSRWSCPALPVAKQGTNEFWITIDYRPVTKPLAGAAPNLAVVVEAVRGAFVTEDGVYTPTRVPQWVSDSVVHFQAQMNDVLKEVLFRSVLTMCYSLPRHRDSYLDNLEKFFSILRQRRLELNAKKCNLFPKRVKWCGMLIDGEGVEYVSARLVVLRKMPLPPTGAALQHFLCALNWLRDSMMLEKVMRERERRKPPLSGATVEWSADEQVAFRRILAMVADFFKLFFLDKGISSHYLRTLGRCFAFLCGG</sequence>
<dbReference type="PANTHER" id="PTHR33064:SF37">
    <property type="entry name" value="RIBONUCLEASE H"/>
    <property type="match status" value="1"/>
</dbReference>
<organism evidence="1 2">
    <name type="scientific">Phytophthora megakarya</name>
    <dbReference type="NCBI Taxonomy" id="4795"/>
    <lineage>
        <taxon>Eukaryota</taxon>
        <taxon>Sar</taxon>
        <taxon>Stramenopiles</taxon>
        <taxon>Oomycota</taxon>
        <taxon>Peronosporomycetes</taxon>
        <taxon>Peronosporales</taxon>
        <taxon>Peronosporaceae</taxon>
        <taxon>Phytophthora</taxon>
    </lineage>
</organism>
<dbReference type="EMBL" id="NBNE01003647">
    <property type="protein sequence ID" value="OWZ07165.1"/>
    <property type="molecule type" value="Genomic_DNA"/>
</dbReference>
<dbReference type="InterPro" id="IPR043128">
    <property type="entry name" value="Rev_trsase/Diguanyl_cyclase"/>
</dbReference>
<evidence type="ECO:0000313" key="2">
    <source>
        <dbReference type="Proteomes" id="UP000198211"/>
    </source>
</evidence>
<dbReference type="OrthoDB" id="420169at2759"/>
<accession>A0A225VPA0</accession>
<name>A0A225VPA0_9STRA</name>
<evidence type="ECO:0008006" key="3">
    <source>
        <dbReference type="Google" id="ProtNLM"/>
    </source>
</evidence>
<dbReference type="InterPro" id="IPR051320">
    <property type="entry name" value="Viral_Replic_Matur_Polypro"/>
</dbReference>
<evidence type="ECO:0000313" key="1">
    <source>
        <dbReference type="EMBL" id="OWZ07165.1"/>
    </source>
</evidence>
<reference evidence="2" key="1">
    <citation type="submission" date="2017-03" db="EMBL/GenBank/DDBJ databases">
        <title>Phytopthora megakarya and P. palmivora, two closely related causual agents of cacao black pod achieved similar genome size and gene model numbers by different mechanisms.</title>
        <authorList>
            <person name="Ali S."/>
            <person name="Shao J."/>
            <person name="Larry D.J."/>
            <person name="Kronmiller B."/>
            <person name="Shen D."/>
            <person name="Strem M.D."/>
            <person name="Melnick R.L."/>
            <person name="Guiltinan M.J."/>
            <person name="Tyler B.M."/>
            <person name="Meinhardt L.W."/>
            <person name="Bailey B.A."/>
        </authorList>
    </citation>
    <scope>NUCLEOTIDE SEQUENCE [LARGE SCALE GENOMIC DNA]</scope>
    <source>
        <strain evidence="2">zdho120</strain>
    </source>
</reference>